<accession>A0A8S5RI10</accession>
<dbReference type="EMBL" id="BK059105">
    <property type="protein sequence ID" value="DAE30701.1"/>
    <property type="molecule type" value="Genomic_DNA"/>
</dbReference>
<reference evidence="1" key="1">
    <citation type="journal article" date="2021" name="Proc. Natl. Acad. Sci. U.S.A.">
        <title>A Catalog of Tens of Thousands of Viruses from Human Metagenomes Reveals Hidden Associations with Chronic Diseases.</title>
        <authorList>
            <person name="Tisza M.J."/>
            <person name="Buck C.B."/>
        </authorList>
    </citation>
    <scope>NUCLEOTIDE SEQUENCE</scope>
    <source>
        <strain evidence="1">CtML55</strain>
    </source>
</reference>
<name>A0A8S5RI10_9VIRU</name>
<proteinExistence type="predicted"/>
<sequence length="43" mass="4971">MYAGKCYVNTTQHLLAIKELKTVEDVIKYDYTSGYPDKITLNE</sequence>
<organism evidence="1">
    <name type="scientific">virus sp. ctML55</name>
    <dbReference type="NCBI Taxonomy" id="2827627"/>
    <lineage>
        <taxon>Viruses</taxon>
    </lineage>
</organism>
<evidence type="ECO:0000313" key="1">
    <source>
        <dbReference type="EMBL" id="DAE30701.1"/>
    </source>
</evidence>
<protein>
    <submittedName>
        <fullName evidence="1">Uncharacterized protein</fullName>
    </submittedName>
</protein>